<dbReference type="Gene3D" id="2.30.30.100">
    <property type="match status" value="1"/>
</dbReference>
<dbReference type="InterPro" id="IPR027141">
    <property type="entry name" value="LSm4/Sm_D1/D3"/>
</dbReference>
<dbReference type="GO" id="GO:0005829">
    <property type="term" value="C:cytosol"/>
    <property type="evidence" value="ECO:0007669"/>
    <property type="project" value="UniProtKB-SubCell"/>
</dbReference>
<dbReference type="InterPro" id="IPR001163">
    <property type="entry name" value="Sm_dom_euk/arc"/>
</dbReference>
<dbReference type="SMART" id="SM00651">
    <property type="entry name" value="Sm"/>
    <property type="match status" value="1"/>
</dbReference>
<evidence type="ECO:0000256" key="7">
    <source>
        <dbReference type="ARBA" id="ARBA00023274"/>
    </source>
</evidence>
<keyword evidence="3 8" id="KW-0963">Cytoplasm</keyword>
<dbReference type="InterPro" id="IPR047575">
    <property type="entry name" value="Sm"/>
</dbReference>
<evidence type="ECO:0000256" key="1">
    <source>
        <dbReference type="ARBA" id="ARBA00004123"/>
    </source>
</evidence>
<dbReference type="Pfam" id="PF01423">
    <property type="entry name" value="LSM"/>
    <property type="match status" value="1"/>
</dbReference>
<protein>
    <recommendedName>
        <fullName evidence="8">Small nuclear ribonucleoprotein Sm D3</fullName>
        <shortName evidence="8">Sm-D3</shortName>
    </recommendedName>
    <alternativeName>
        <fullName evidence="8">snRNP core protein D3</fullName>
    </alternativeName>
</protein>
<dbReference type="PROSITE" id="PS52002">
    <property type="entry name" value="SM"/>
    <property type="match status" value="1"/>
</dbReference>
<dbReference type="GO" id="GO:0003723">
    <property type="term" value="F:RNA binding"/>
    <property type="evidence" value="ECO:0007669"/>
    <property type="project" value="InterPro"/>
</dbReference>
<dbReference type="CDD" id="cd01721">
    <property type="entry name" value="Sm_D3"/>
    <property type="match status" value="1"/>
</dbReference>
<comment type="subcellular location">
    <subcellularLocation>
        <location evidence="8">Cytoplasm</location>
        <location evidence="8">Cytosol</location>
    </subcellularLocation>
    <subcellularLocation>
        <location evidence="1 8">Nucleus</location>
    </subcellularLocation>
    <text evidence="8">SMN-mediated assembly into core snRNPs occurs in the cytosol before SMN-mediated transport to the nucleus to be included in spliceosomes.</text>
</comment>
<dbReference type="SUPFAM" id="SSF50182">
    <property type="entry name" value="Sm-like ribonucleoproteins"/>
    <property type="match status" value="1"/>
</dbReference>
<proteinExistence type="inferred from homology"/>
<keyword evidence="7 8" id="KW-0687">Ribonucleoprotein</keyword>
<keyword evidence="5 8" id="KW-0508">mRNA splicing</keyword>
<keyword evidence="4 8" id="KW-0507">mRNA processing</keyword>
<comment type="function">
    <text evidence="8">Core component of the spliceosomal U1, U2, U4 and U5 small nuclear ribonucleoproteins (snRNPs), the building blocks of the spliceosome.</text>
</comment>
<dbReference type="InterPro" id="IPR010920">
    <property type="entry name" value="LSM_dom_sf"/>
</dbReference>
<gene>
    <name evidence="10" type="ORF">g.19351</name>
</gene>
<evidence type="ECO:0000256" key="3">
    <source>
        <dbReference type="ARBA" id="ARBA00022490"/>
    </source>
</evidence>
<reference evidence="10" key="1">
    <citation type="submission" date="2015-08" db="EMBL/GenBank/DDBJ databases">
        <authorList>
            <person name="Babu N.S."/>
            <person name="Beckwith C.J."/>
            <person name="Beseler K.G."/>
            <person name="Brison A."/>
            <person name="Carone J.V."/>
            <person name="Caskin T.P."/>
            <person name="Diamond M."/>
            <person name="Durham M.E."/>
            <person name="Foxe J.M."/>
            <person name="Go M."/>
            <person name="Henderson B.A."/>
            <person name="Jones I.B."/>
            <person name="McGettigan J.A."/>
            <person name="Micheletti S.J."/>
            <person name="Nasrallah M.E."/>
            <person name="Ortiz D."/>
            <person name="Piller C.R."/>
            <person name="Privatt S.R."/>
            <person name="Schneider S.L."/>
            <person name="Sharp S."/>
            <person name="Smith T.C."/>
            <person name="Stanton J.D."/>
            <person name="Ullery H.E."/>
            <person name="Wilson R.J."/>
            <person name="Serrano M.G."/>
            <person name="Buck G."/>
            <person name="Lee V."/>
            <person name="Wang Y."/>
            <person name="Carvalho R."/>
            <person name="Voegtly L."/>
            <person name="Shi R."/>
            <person name="Duckworth R."/>
            <person name="Johnson A."/>
            <person name="Loviza R."/>
            <person name="Walstead R."/>
            <person name="Shah Z."/>
            <person name="Kiflezghi M."/>
            <person name="Wade K."/>
            <person name="Ball S.L."/>
            <person name="Bradley K.W."/>
            <person name="Asai D.J."/>
            <person name="Bowman C.A."/>
            <person name="Russell D.A."/>
            <person name="Pope W.H."/>
            <person name="Jacobs-Sera D."/>
            <person name="Hendrix R.W."/>
            <person name="Hatfull G.F."/>
        </authorList>
    </citation>
    <scope>NUCLEOTIDE SEQUENCE</scope>
</reference>
<evidence type="ECO:0000256" key="8">
    <source>
        <dbReference type="RuleBase" id="RU365050"/>
    </source>
</evidence>
<dbReference type="InterPro" id="IPR034099">
    <property type="entry name" value="SmD3"/>
</dbReference>
<dbReference type="AlphaFoldDB" id="A0A1D2A0J1"/>
<evidence type="ECO:0000256" key="5">
    <source>
        <dbReference type="ARBA" id="ARBA00023187"/>
    </source>
</evidence>
<evidence type="ECO:0000259" key="9">
    <source>
        <dbReference type="PROSITE" id="PS52002"/>
    </source>
</evidence>
<organism evidence="10">
    <name type="scientific">Auxenochlorella protothecoides</name>
    <name type="common">Green microalga</name>
    <name type="synonym">Chlorella protothecoides</name>
    <dbReference type="NCBI Taxonomy" id="3075"/>
    <lineage>
        <taxon>Eukaryota</taxon>
        <taxon>Viridiplantae</taxon>
        <taxon>Chlorophyta</taxon>
        <taxon>core chlorophytes</taxon>
        <taxon>Trebouxiophyceae</taxon>
        <taxon>Chlorellales</taxon>
        <taxon>Chlorellaceae</taxon>
        <taxon>Auxenochlorella</taxon>
    </lineage>
</organism>
<name>A0A1D2A0J1_AUXPR</name>
<feature type="domain" description="Sm" evidence="9">
    <location>
        <begin position="14"/>
        <end position="86"/>
    </location>
</feature>
<dbReference type="PANTHER" id="PTHR23338">
    <property type="entry name" value="SMALL NUCLEAR RIBONUCLEOPROTEIN SM"/>
    <property type="match status" value="1"/>
</dbReference>
<comment type="similarity">
    <text evidence="2 8">Belongs to the snRNP core protein family.</text>
</comment>
<dbReference type="EMBL" id="GDKF01005924">
    <property type="protein sequence ID" value="JAT72698.1"/>
    <property type="molecule type" value="Transcribed_RNA"/>
</dbReference>
<evidence type="ECO:0000313" key="10">
    <source>
        <dbReference type="EMBL" id="JAT72698.1"/>
    </source>
</evidence>
<evidence type="ECO:0000256" key="6">
    <source>
        <dbReference type="ARBA" id="ARBA00023242"/>
    </source>
</evidence>
<evidence type="ECO:0000256" key="2">
    <source>
        <dbReference type="ARBA" id="ARBA00008146"/>
    </source>
</evidence>
<dbReference type="FunFam" id="2.30.30.100:FF:000002">
    <property type="entry name" value="Small nuclear ribonucleoprotein Sm D3"/>
    <property type="match status" value="1"/>
</dbReference>
<evidence type="ECO:0000256" key="4">
    <source>
        <dbReference type="ARBA" id="ARBA00022664"/>
    </source>
</evidence>
<dbReference type="GO" id="GO:0000387">
    <property type="term" value="P:spliceosomal snRNP assembly"/>
    <property type="evidence" value="ECO:0007669"/>
    <property type="project" value="UniProtKB-UniRule"/>
</dbReference>
<accession>A0A1D2A0J1</accession>
<keyword evidence="6 8" id="KW-0539">Nucleus</keyword>
<dbReference type="GO" id="GO:0005681">
    <property type="term" value="C:spliceosomal complex"/>
    <property type="evidence" value="ECO:0007669"/>
    <property type="project" value="InterPro"/>
</dbReference>
<sequence length="117" mass="12784">MAMAAAGSLKGVGIPVKLIHEAEGHIVSVELKTGEIFRGELHDAEDNWNVQLSNITATGRDGKVSHMEHIFIRGSQIRFIIIPDMLKNAPMFKRIDPKNKMKNVALGMGGRGRGGRP</sequence>